<dbReference type="SUPFAM" id="SSF52980">
    <property type="entry name" value="Restriction endonuclease-like"/>
    <property type="match status" value="1"/>
</dbReference>
<dbReference type="NCBIfam" id="NF009154">
    <property type="entry name" value="PRK12497.3-3"/>
    <property type="match status" value="1"/>
</dbReference>
<dbReference type="EMBL" id="CAEZVN010000001">
    <property type="protein sequence ID" value="CAB4623354.1"/>
    <property type="molecule type" value="Genomic_DNA"/>
</dbReference>
<accession>A0A6J6IFT7</accession>
<gene>
    <name evidence="1" type="ORF">UFOPK2001_00021</name>
</gene>
<dbReference type="CDD" id="cd20736">
    <property type="entry name" value="PoNe_Nuclease"/>
    <property type="match status" value="1"/>
</dbReference>
<dbReference type="Gene3D" id="3.40.1350.10">
    <property type="match status" value="1"/>
</dbReference>
<evidence type="ECO:0000313" key="1">
    <source>
        <dbReference type="EMBL" id="CAB4623354.1"/>
    </source>
</evidence>
<dbReference type="Pfam" id="PF02021">
    <property type="entry name" value="UPF0102"/>
    <property type="match status" value="1"/>
</dbReference>
<dbReference type="GO" id="GO:0003676">
    <property type="term" value="F:nucleic acid binding"/>
    <property type="evidence" value="ECO:0007669"/>
    <property type="project" value="InterPro"/>
</dbReference>
<sequence>MNLKQDVGRYGEDQAAKFLEDRGYEIIDRNWRSNLGEIDLVAKDKDRLVFVEVKTRNGSGYGHPFEAITANKVARMRRLVSDWCITKQVSGVKVRLDAIAVLITGGRVHIEHLKEVF</sequence>
<dbReference type="HAMAP" id="MF_00048">
    <property type="entry name" value="UPF0102"/>
    <property type="match status" value="1"/>
</dbReference>
<protein>
    <submittedName>
        <fullName evidence="1">Unannotated protein</fullName>
    </submittedName>
</protein>
<dbReference type="InterPro" id="IPR011856">
    <property type="entry name" value="tRNA_endonuc-like_dom_sf"/>
</dbReference>
<name>A0A6J6IFT7_9ZZZZ</name>
<dbReference type="NCBIfam" id="NF009150">
    <property type="entry name" value="PRK12497.1-3"/>
    <property type="match status" value="1"/>
</dbReference>
<dbReference type="AlphaFoldDB" id="A0A6J6IFT7"/>
<reference evidence="1" key="1">
    <citation type="submission" date="2020-05" db="EMBL/GenBank/DDBJ databases">
        <authorList>
            <person name="Chiriac C."/>
            <person name="Salcher M."/>
            <person name="Ghai R."/>
            <person name="Kavagutti S V."/>
        </authorList>
    </citation>
    <scope>NUCLEOTIDE SEQUENCE</scope>
</reference>
<proteinExistence type="inferred from homology"/>
<dbReference type="PANTHER" id="PTHR34039">
    <property type="entry name" value="UPF0102 PROTEIN YRAN"/>
    <property type="match status" value="1"/>
</dbReference>
<dbReference type="PANTHER" id="PTHR34039:SF1">
    <property type="entry name" value="UPF0102 PROTEIN YRAN"/>
    <property type="match status" value="1"/>
</dbReference>
<dbReference type="InterPro" id="IPR011335">
    <property type="entry name" value="Restrct_endonuc-II-like"/>
</dbReference>
<organism evidence="1">
    <name type="scientific">freshwater metagenome</name>
    <dbReference type="NCBI Taxonomy" id="449393"/>
    <lineage>
        <taxon>unclassified sequences</taxon>
        <taxon>metagenomes</taxon>
        <taxon>ecological metagenomes</taxon>
    </lineage>
</organism>
<dbReference type="NCBIfam" id="TIGR00252">
    <property type="entry name" value="YraN family protein"/>
    <property type="match status" value="1"/>
</dbReference>
<dbReference type="InterPro" id="IPR003509">
    <property type="entry name" value="UPF0102_YraN-like"/>
</dbReference>